<evidence type="ECO:0000256" key="1">
    <source>
        <dbReference type="SAM" id="MobiDB-lite"/>
    </source>
</evidence>
<gene>
    <name evidence="4" type="ORF">PAHAL_6G242500</name>
</gene>
<feature type="compositionally biased region" description="Low complexity" evidence="1">
    <location>
        <begin position="707"/>
        <end position="716"/>
    </location>
</feature>
<dbReference type="Proteomes" id="UP000243499">
    <property type="component" value="Chromosome 6"/>
</dbReference>
<feature type="compositionally biased region" description="Basic and acidic residues" evidence="1">
    <location>
        <begin position="751"/>
        <end position="766"/>
    </location>
</feature>
<dbReference type="EMBL" id="CM008051">
    <property type="protein sequence ID" value="PAN35877.1"/>
    <property type="molecule type" value="Genomic_DNA"/>
</dbReference>
<feature type="compositionally biased region" description="Basic and acidic residues" evidence="1">
    <location>
        <begin position="362"/>
        <end position="371"/>
    </location>
</feature>
<dbReference type="PANTHER" id="PTHR31105:SF38">
    <property type="entry name" value="PROTEIN ENHANCED DISEASE RESISTANCE 4"/>
    <property type="match status" value="1"/>
</dbReference>
<feature type="domain" description="Probable zinc-ribbon" evidence="2">
    <location>
        <begin position="879"/>
        <end position="921"/>
    </location>
</feature>
<feature type="region of interest" description="Disordered" evidence="1">
    <location>
        <begin position="702"/>
        <end position="722"/>
    </location>
</feature>
<name>A0A2S3I3C1_9POAL</name>
<dbReference type="PANTHER" id="PTHR31105">
    <property type="entry name" value="EXTRA-LARGE G-PROTEIN-LIKE"/>
    <property type="match status" value="1"/>
</dbReference>
<evidence type="ECO:0000259" key="2">
    <source>
        <dbReference type="Pfam" id="PF11331"/>
    </source>
</evidence>
<proteinExistence type="predicted"/>
<feature type="region of interest" description="Disordered" evidence="1">
    <location>
        <begin position="576"/>
        <end position="596"/>
    </location>
</feature>
<feature type="domain" description="Enhanced disease resistance 4-like N-terminal" evidence="3">
    <location>
        <begin position="5"/>
        <end position="38"/>
    </location>
</feature>
<feature type="region of interest" description="Disordered" evidence="1">
    <location>
        <begin position="43"/>
        <end position="94"/>
    </location>
</feature>
<feature type="region of interest" description="Disordered" evidence="1">
    <location>
        <begin position="751"/>
        <end position="782"/>
    </location>
</feature>
<organism evidence="4">
    <name type="scientific">Panicum hallii</name>
    <dbReference type="NCBI Taxonomy" id="206008"/>
    <lineage>
        <taxon>Eukaryota</taxon>
        <taxon>Viridiplantae</taxon>
        <taxon>Streptophyta</taxon>
        <taxon>Embryophyta</taxon>
        <taxon>Tracheophyta</taxon>
        <taxon>Spermatophyta</taxon>
        <taxon>Magnoliopsida</taxon>
        <taxon>Liliopsida</taxon>
        <taxon>Poales</taxon>
        <taxon>Poaceae</taxon>
        <taxon>PACMAD clade</taxon>
        <taxon>Panicoideae</taxon>
        <taxon>Panicodae</taxon>
        <taxon>Paniceae</taxon>
        <taxon>Panicinae</taxon>
        <taxon>Panicum</taxon>
        <taxon>Panicum sect. Panicum</taxon>
    </lineage>
</organism>
<dbReference type="GO" id="GO:1900150">
    <property type="term" value="P:regulation of defense response to fungus"/>
    <property type="evidence" value="ECO:0007669"/>
    <property type="project" value="InterPro"/>
</dbReference>
<dbReference type="InterPro" id="IPR055126">
    <property type="entry name" value="EDR4-like_N"/>
</dbReference>
<dbReference type="Pfam" id="PF11331">
    <property type="entry name" value="Zn_ribbon_12"/>
    <property type="match status" value="1"/>
</dbReference>
<protein>
    <submittedName>
        <fullName evidence="4">Uncharacterized protein</fullName>
    </submittedName>
</protein>
<evidence type="ECO:0000313" key="4">
    <source>
        <dbReference type="EMBL" id="PAN35877.1"/>
    </source>
</evidence>
<feature type="region of interest" description="Disordered" evidence="1">
    <location>
        <begin position="362"/>
        <end position="381"/>
    </location>
</feature>
<evidence type="ECO:0000259" key="3">
    <source>
        <dbReference type="Pfam" id="PF22910"/>
    </source>
</evidence>
<feature type="compositionally biased region" description="Polar residues" evidence="1">
    <location>
        <begin position="43"/>
        <end position="70"/>
    </location>
</feature>
<feature type="compositionally biased region" description="Polar residues" evidence="1">
    <location>
        <begin position="641"/>
        <end position="653"/>
    </location>
</feature>
<reference evidence="4" key="1">
    <citation type="submission" date="2018-04" db="EMBL/GenBank/DDBJ databases">
        <title>WGS assembly of Panicum hallii.</title>
        <authorList>
            <person name="Lovell J."/>
            <person name="Jenkins J."/>
            <person name="Lowry D."/>
            <person name="Mamidi S."/>
            <person name="Sreedasyam A."/>
            <person name="Weng X."/>
            <person name="Barry K."/>
            <person name="Bonette J."/>
            <person name="Campitelli B."/>
            <person name="Daum C."/>
            <person name="Gordon S."/>
            <person name="Gould B."/>
            <person name="Lipzen A."/>
            <person name="Macqueen A."/>
            <person name="Palacio-Mejia J."/>
            <person name="Plott C."/>
            <person name="Shakirov E."/>
            <person name="Shu S."/>
            <person name="Yoshinaga Y."/>
            <person name="Zane M."/>
            <person name="Rokhsar D."/>
            <person name="Grimwood J."/>
            <person name="Schmutz J."/>
            <person name="Juenger T."/>
        </authorList>
    </citation>
    <scope>NUCLEOTIDE SEQUENCE [LARGE SCALE GENOMIC DNA]</scope>
    <source>
        <strain evidence="4">FIL2</strain>
    </source>
</reference>
<feature type="region of interest" description="Disordered" evidence="1">
    <location>
        <begin position="155"/>
        <end position="184"/>
    </location>
</feature>
<dbReference type="AlphaFoldDB" id="A0A2S3I3C1"/>
<dbReference type="Pfam" id="PF22910">
    <property type="entry name" value="EDR4-like_1st"/>
    <property type="match status" value="1"/>
</dbReference>
<accession>A0A2S3I3C1</accession>
<sequence>MEPHKLRFVRCPRCNQLLVEYPSIPVYKCGGCGTVLRAKNRAQAQAGSGSDQHNSFPNSLQGSPQSSKSICSDEQKAASSVDQPRVDQPCEATVDGSISSSIENIDPCKGAIPEGVMSAADTLTHDEHLNEEAGSLIDGNIQNSEEDMVKEIHDKDSGVGTSSNLTEKLGDLDTSENPNGGKVDGFATSDVSTLNGKTEVVHRKERLQPYERMQVESHEALIEELERSLSFSSDDEYFSDEAENVGLSDALRNQMGSRRFVLGVKANDASRSDPHGRLIEELEMSFSDAEEPMEQHAVVVERVHGNVHDMHPQNLGAGSAHPCEESLSSLDDGHLKYEQTSHQEIRLIGNDNNVKEECNTEENSTAKHAAEDIVNSSSESARDWQSIDVEIADPCEVSASLVVDSNIKDNSNDAIEECHTEDASTANRVNGNAHIMVADEDIVEVSHENGKDQQFTDAESAHPFEGSVSSIDDGNEKLKQSFQRNDLIADVTQETEVCCTEDENMNSYVHGIESLVISNDISDRPCGNEGLMADYCSGENKESHMEDHNMANTVDAKENVAAADDHIAERVDNNEAPLHSGDMANTDGKDQRSLEAEGTDLVEEVISSLNTGHIKSEQCLQQNELISDGTKEKEEADMEDSNASATVARISSRSYKRTQNEVPSSNKNKEEISYGYKASQLRQGLSLDSEDFKSIQNFIESQIDGTSSSRSSGSPSQGVLVHRTSTKFNNIVRHERLKKMDELRDQLSRLSSEKISEKSYQKRDPEYQQQSNSCDVEQHLPSVDGDSIRSSCALESYYGHGRPPRYQPSNSFSPTHTYPNCHFGHAQTRIPHNYDQWEFNSYYQSSYAESTILDYESLRSSYKEHKRVVRKHILRPLSGASPYTICNSCFNLVQMPSDIYISKAMIGKMQCGKCSKVLALSFPSVHQAHAKISVDVVQQSYNPDCTIPTNEDITSYFSECLTGGPVSTGEDYGASYTRSLPTQAGSSSLAATQSGKKVSDSALHRLMGYDSASQLLRHSRVFDDGYESFESMVPVSTRVSRRKNK</sequence>
<feature type="region of interest" description="Disordered" evidence="1">
    <location>
        <begin position="630"/>
        <end position="671"/>
    </location>
</feature>
<dbReference type="InterPro" id="IPR021480">
    <property type="entry name" value="Zinc_ribbon_12"/>
</dbReference>
<dbReference type="Gramene" id="PAN35877">
    <property type="protein sequence ID" value="PAN35877"/>
    <property type="gene ID" value="PAHAL_6G242500"/>
</dbReference>
<dbReference type="InterPro" id="IPR040244">
    <property type="entry name" value="EDR4-like"/>
</dbReference>